<protein>
    <submittedName>
        <fullName evidence="7">Arylsulfatase</fullName>
        <ecNumber evidence="7">3.1.6.1</ecNumber>
    </submittedName>
</protein>
<dbReference type="PANTHER" id="PTHR42693:SF33">
    <property type="entry name" value="ARYLSULFATASE"/>
    <property type="match status" value="1"/>
</dbReference>
<keyword evidence="5" id="KW-0732">Signal</keyword>
<evidence type="ECO:0000256" key="4">
    <source>
        <dbReference type="ARBA" id="ARBA00022837"/>
    </source>
</evidence>
<dbReference type="Gene3D" id="3.30.1120.10">
    <property type="match status" value="1"/>
</dbReference>
<feature type="signal peptide" evidence="5">
    <location>
        <begin position="1"/>
        <end position="31"/>
    </location>
</feature>
<dbReference type="EC" id="3.1.6.1" evidence="7"/>
<evidence type="ECO:0000259" key="6">
    <source>
        <dbReference type="Pfam" id="PF00884"/>
    </source>
</evidence>
<evidence type="ECO:0000313" key="8">
    <source>
        <dbReference type="Proteomes" id="UP000244898"/>
    </source>
</evidence>
<dbReference type="InterPro" id="IPR017850">
    <property type="entry name" value="Alkaline_phosphatase_core_sf"/>
</dbReference>
<dbReference type="AlphaFoldDB" id="A0A2R8CEK8"/>
<evidence type="ECO:0000256" key="2">
    <source>
        <dbReference type="ARBA" id="ARBA00022723"/>
    </source>
</evidence>
<evidence type="ECO:0000256" key="3">
    <source>
        <dbReference type="ARBA" id="ARBA00022801"/>
    </source>
</evidence>
<dbReference type="PROSITE" id="PS00149">
    <property type="entry name" value="SULFATASE_2"/>
    <property type="match status" value="1"/>
</dbReference>
<accession>A0A2R8CEK8</accession>
<sequence length="556" mass="62203">MKKRSKLDIGWLRIGAVVLFASGLASSKASATDDIVRDGEYNFLAAQHGDVWAEQDKSIDAKLAEYREQNGGKPPNILYILIDDVSFGQMGNRAMNYVTGIDTQHVNKLAQEGMSLMRMYTEPSCTPTRTAFLTGRHPVRAGVEEVKVALVGEGLASEEVTLPEVLKQAGYNTSHVGKWHQGDIEQSYPHNQGFDWAAFPVHQQVQLSLMTREAMQANNMLGFHPSGQSNEFHIDQRFRPYGLVTGLEGEAGGTAKEIDLQPGEEWTQAHYERMNERYQAQVLEQLENLSQKDDPFFLQYWPLYPLNFAYPEQAISRNGGFHADKLQLLDTWIGELLAKVDELGLREDTVVMLMADNGLMYHYEGTSGLSQLIYRGGKTQHLEGGVRTDAFIRWPGVIEAGSAAGDIVHVSDMFTTFARIANATDYIPRDRVIDGVDQTALLLEGEGNSRRDYVYVYEGPVLRSIVKQEFKMHMPAPGVPGAAAPVFNILRDPREENPQIGNALWSGASFQDMAKRHALTIEKHPHLPLGKGKPYEGIENLRPESIETREVFDSWH</sequence>
<dbReference type="InterPro" id="IPR024607">
    <property type="entry name" value="Sulfatase_CS"/>
</dbReference>
<feature type="domain" description="Sulfatase N-terminal" evidence="6">
    <location>
        <begin position="75"/>
        <end position="422"/>
    </location>
</feature>
<dbReference type="RefSeq" id="WP_108791712.1">
    <property type="nucleotide sequence ID" value="NZ_ONZG01000013.1"/>
</dbReference>
<dbReference type="PROSITE" id="PS00523">
    <property type="entry name" value="SULFATASE_1"/>
    <property type="match status" value="1"/>
</dbReference>
<evidence type="ECO:0000256" key="1">
    <source>
        <dbReference type="ARBA" id="ARBA00008779"/>
    </source>
</evidence>
<dbReference type="EMBL" id="ONZG01000013">
    <property type="protein sequence ID" value="SPJ30855.1"/>
    <property type="molecule type" value="Genomic_DNA"/>
</dbReference>
<evidence type="ECO:0000256" key="5">
    <source>
        <dbReference type="SAM" id="SignalP"/>
    </source>
</evidence>
<feature type="chain" id="PRO_5015363462" evidence="5">
    <location>
        <begin position="32"/>
        <end position="556"/>
    </location>
</feature>
<dbReference type="InterPro" id="IPR050738">
    <property type="entry name" value="Sulfatase"/>
</dbReference>
<organism evidence="7 8">
    <name type="scientific">Falsiruegeria mediterranea M17</name>
    <dbReference type="NCBI Taxonomy" id="1200281"/>
    <lineage>
        <taxon>Bacteria</taxon>
        <taxon>Pseudomonadati</taxon>
        <taxon>Pseudomonadota</taxon>
        <taxon>Alphaproteobacteria</taxon>
        <taxon>Rhodobacterales</taxon>
        <taxon>Roseobacteraceae</taxon>
        <taxon>Falsiruegeria</taxon>
    </lineage>
</organism>
<keyword evidence="4" id="KW-0106">Calcium</keyword>
<dbReference type="OrthoDB" id="9803751at2"/>
<comment type="similarity">
    <text evidence="1">Belongs to the sulfatase family.</text>
</comment>
<reference evidence="8" key="1">
    <citation type="submission" date="2018-03" db="EMBL/GenBank/DDBJ databases">
        <authorList>
            <person name="Rodrigo-Torres L."/>
            <person name="Arahal R. D."/>
            <person name="Lucena T."/>
        </authorList>
    </citation>
    <scope>NUCLEOTIDE SEQUENCE [LARGE SCALE GENOMIC DNA]</scope>
    <source>
        <strain evidence="8">CECT 7615</strain>
    </source>
</reference>
<name>A0A2R8CEK8_9RHOB</name>
<dbReference type="InterPro" id="IPR000917">
    <property type="entry name" value="Sulfatase_N"/>
</dbReference>
<dbReference type="Proteomes" id="UP000244898">
    <property type="component" value="Unassembled WGS sequence"/>
</dbReference>
<evidence type="ECO:0000313" key="7">
    <source>
        <dbReference type="EMBL" id="SPJ30855.1"/>
    </source>
</evidence>
<dbReference type="Pfam" id="PF00884">
    <property type="entry name" value="Sulfatase"/>
    <property type="match status" value="1"/>
</dbReference>
<keyword evidence="3 7" id="KW-0378">Hydrolase</keyword>
<dbReference type="SUPFAM" id="SSF53649">
    <property type="entry name" value="Alkaline phosphatase-like"/>
    <property type="match status" value="1"/>
</dbReference>
<dbReference type="Gene3D" id="3.40.720.10">
    <property type="entry name" value="Alkaline Phosphatase, subunit A"/>
    <property type="match status" value="1"/>
</dbReference>
<keyword evidence="8" id="KW-1185">Reference proteome</keyword>
<keyword evidence="2" id="KW-0479">Metal-binding</keyword>
<dbReference type="PANTHER" id="PTHR42693">
    <property type="entry name" value="ARYLSULFATASE FAMILY MEMBER"/>
    <property type="match status" value="1"/>
</dbReference>
<dbReference type="GO" id="GO:0046872">
    <property type="term" value="F:metal ion binding"/>
    <property type="evidence" value="ECO:0007669"/>
    <property type="project" value="UniProtKB-KW"/>
</dbReference>
<proteinExistence type="inferred from homology"/>
<gene>
    <name evidence="7" type="primary">atsA_5</name>
    <name evidence="7" type="ORF">TRM7615_04392</name>
</gene>
<dbReference type="GO" id="GO:0004065">
    <property type="term" value="F:arylsulfatase activity"/>
    <property type="evidence" value="ECO:0007669"/>
    <property type="project" value="UniProtKB-EC"/>
</dbReference>